<feature type="transmembrane region" description="Helical" evidence="9">
    <location>
        <begin position="317"/>
        <end position="340"/>
    </location>
</feature>
<feature type="transmembrane region" description="Helical" evidence="9">
    <location>
        <begin position="12"/>
        <end position="29"/>
    </location>
</feature>
<sequence>MEKRNATYGESILALLFMFVFVFVGFLAFGLRVELMMVAAAGCAGILARRLGYSWSDLEKAISSRIAGATPAILIIWVIGIVISTFIFSGSIPMLIFYGIDIVTPQYLLVSAFLLCVVFSTITGTSWGSAGTAGLACMSIAAGFGVPLHITAAAVICGSIFGDKMSPLSETTNLAAATTGVNLYDHIKSMMWTTIPAALITLSFFYIVGLNLDINGQGVPVDALAMQAGLGEMFNWSPLLLLPFIIILAGAIMKKPPVPTMLIGILSAIAIGVLYQGFTLESGIYASLRGFNVSMVPEVDTANLADSVLTLLNRGGIVSMAGVVIIIYCGYAYTAIISKAGFLETAIAPLADRVKQRGPLMITTLFTGLILLVFSGTSYTVAIMLPEMFKKQFLKAGMAARTLSRSIEDVGTMVAALVPWGTSGAFYISTLGVPIYGAGGYGIWAVMTYLTPIIAIILAFAGIGVYKLSKEEAEEAIIKSEQKAI</sequence>
<feature type="transmembrane region" description="Helical" evidence="9">
    <location>
        <begin position="360"/>
        <end position="385"/>
    </location>
</feature>
<protein>
    <submittedName>
        <fullName evidence="11">Transporter (NhaC family)</fullName>
    </submittedName>
</protein>
<dbReference type="Proteomes" id="UP000247150">
    <property type="component" value="Unassembled WGS sequence"/>
</dbReference>
<keyword evidence="2" id="KW-0813">Transport</keyword>
<evidence type="ECO:0000313" key="11">
    <source>
        <dbReference type="EMBL" id="PWW32209.1"/>
    </source>
</evidence>
<keyword evidence="3" id="KW-0050">Antiport</keyword>
<dbReference type="PANTHER" id="PTHR33451:SF3">
    <property type="entry name" value="MALATE-2H(+)_NA(+)-LACTATE ANTIPORTER"/>
    <property type="match status" value="1"/>
</dbReference>
<gene>
    <name evidence="11" type="ORF">DFO73_101472</name>
</gene>
<evidence type="ECO:0000256" key="8">
    <source>
        <dbReference type="ARBA" id="ARBA00038435"/>
    </source>
</evidence>
<evidence type="ECO:0000256" key="3">
    <source>
        <dbReference type="ARBA" id="ARBA00022449"/>
    </source>
</evidence>
<evidence type="ECO:0000256" key="1">
    <source>
        <dbReference type="ARBA" id="ARBA00004651"/>
    </source>
</evidence>
<feature type="transmembrane region" description="Helical" evidence="9">
    <location>
        <begin position="406"/>
        <end position="429"/>
    </location>
</feature>
<evidence type="ECO:0000256" key="6">
    <source>
        <dbReference type="ARBA" id="ARBA00022989"/>
    </source>
</evidence>
<evidence type="ECO:0000256" key="2">
    <source>
        <dbReference type="ARBA" id="ARBA00022448"/>
    </source>
</evidence>
<dbReference type="InterPro" id="IPR018461">
    <property type="entry name" value="Na/H_Antiport_NhaC-like_C"/>
</dbReference>
<accession>A0A2V3A5Q1</accession>
<keyword evidence="7 9" id="KW-0472">Membrane</keyword>
<organism evidence="11 12">
    <name type="scientific">Cytobacillus oceanisediminis</name>
    <dbReference type="NCBI Taxonomy" id="665099"/>
    <lineage>
        <taxon>Bacteria</taxon>
        <taxon>Bacillati</taxon>
        <taxon>Bacillota</taxon>
        <taxon>Bacilli</taxon>
        <taxon>Bacillales</taxon>
        <taxon>Bacillaceae</taxon>
        <taxon>Cytobacillus</taxon>
    </lineage>
</organism>
<dbReference type="NCBIfam" id="TIGR00931">
    <property type="entry name" value="antiport_nhaC"/>
    <property type="match status" value="1"/>
</dbReference>
<keyword evidence="6 9" id="KW-1133">Transmembrane helix</keyword>
<feature type="transmembrane region" description="Helical" evidence="9">
    <location>
        <begin position="190"/>
        <end position="212"/>
    </location>
</feature>
<feature type="transmembrane region" description="Helical" evidence="9">
    <location>
        <begin position="441"/>
        <end position="466"/>
    </location>
</feature>
<dbReference type="PANTHER" id="PTHR33451">
    <property type="entry name" value="MALATE-2H(+)/NA(+)-LACTATE ANTIPORTER"/>
    <property type="match status" value="1"/>
</dbReference>
<evidence type="ECO:0000256" key="4">
    <source>
        <dbReference type="ARBA" id="ARBA00022475"/>
    </source>
</evidence>
<dbReference type="GO" id="GO:0015297">
    <property type="term" value="F:antiporter activity"/>
    <property type="evidence" value="ECO:0007669"/>
    <property type="project" value="UniProtKB-KW"/>
</dbReference>
<dbReference type="Pfam" id="PF03553">
    <property type="entry name" value="Na_H_antiporter"/>
    <property type="match status" value="1"/>
</dbReference>
<dbReference type="InterPro" id="IPR052180">
    <property type="entry name" value="NhaC_Na-H+_Antiporter"/>
</dbReference>
<comment type="caution">
    <text evidence="11">The sequence shown here is derived from an EMBL/GenBank/DDBJ whole genome shotgun (WGS) entry which is preliminary data.</text>
</comment>
<feature type="transmembrane region" description="Helical" evidence="9">
    <location>
        <begin position="73"/>
        <end position="100"/>
    </location>
</feature>
<feature type="domain" description="Na+/H+ antiporter NhaC-like C-terminal" evidence="10">
    <location>
        <begin position="160"/>
        <end position="463"/>
    </location>
</feature>
<feature type="transmembrane region" description="Helical" evidence="9">
    <location>
        <begin position="106"/>
        <end position="128"/>
    </location>
</feature>
<dbReference type="RefSeq" id="WP_110063169.1">
    <property type="nucleotide sequence ID" value="NZ_QGTW01000001.1"/>
</dbReference>
<reference evidence="11 12" key="1">
    <citation type="submission" date="2018-05" db="EMBL/GenBank/DDBJ databases">
        <title>Freshwater and sediment microbial communities from various areas in North America, analyzing microbe dynamics in response to fracking.</title>
        <authorList>
            <person name="Lamendella R."/>
        </authorList>
    </citation>
    <scope>NUCLEOTIDE SEQUENCE [LARGE SCALE GENOMIC DNA]</scope>
    <source>
        <strain evidence="11 12">15_TX</strain>
    </source>
</reference>
<proteinExistence type="inferred from homology"/>
<comment type="subcellular location">
    <subcellularLocation>
        <location evidence="1">Cell membrane</location>
        <topology evidence="1">Multi-pass membrane protein</topology>
    </subcellularLocation>
</comment>
<feature type="transmembrane region" description="Helical" evidence="9">
    <location>
        <begin position="140"/>
        <end position="161"/>
    </location>
</feature>
<feature type="transmembrane region" description="Helical" evidence="9">
    <location>
        <begin position="233"/>
        <end position="252"/>
    </location>
</feature>
<evidence type="ECO:0000256" key="9">
    <source>
        <dbReference type="SAM" id="Phobius"/>
    </source>
</evidence>
<dbReference type="AlphaFoldDB" id="A0A2V3A5Q1"/>
<evidence type="ECO:0000256" key="7">
    <source>
        <dbReference type="ARBA" id="ARBA00023136"/>
    </source>
</evidence>
<keyword evidence="5 9" id="KW-0812">Transmembrane</keyword>
<comment type="similarity">
    <text evidence="8">Belongs to the NhaC Na(+)/H(+) (TC 2.A.35) antiporter family.</text>
</comment>
<dbReference type="OrthoDB" id="9762978at2"/>
<feature type="transmembrane region" description="Helical" evidence="9">
    <location>
        <begin position="258"/>
        <end position="278"/>
    </location>
</feature>
<dbReference type="EMBL" id="QGTW01000001">
    <property type="protein sequence ID" value="PWW32209.1"/>
    <property type="molecule type" value="Genomic_DNA"/>
</dbReference>
<dbReference type="InterPro" id="IPR004770">
    <property type="entry name" value="Na/H_antiport_NhaC"/>
</dbReference>
<evidence type="ECO:0000313" key="12">
    <source>
        <dbReference type="Proteomes" id="UP000247150"/>
    </source>
</evidence>
<evidence type="ECO:0000256" key="5">
    <source>
        <dbReference type="ARBA" id="ARBA00022692"/>
    </source>
</evidence>
<evidence type="ECO:0000259" key="10">
    <source>
        <dbReference type="Pfam" id="PF03553"/>
    </source>
</evidence>
<dbReference type="GO" id="GO:0005886">
    <property type="term" value="C:plasma membrane"/>
    <property type="evidence" value="ECO:0007669"/>
    <property type="project" value="UniProtKB-SubCell"/>
</dbReference>
<keyword evidence="4" id="KW-1003">Cell membrane</keyword>
<feature type="transmembrane region" description="Helical" evidence="9">
    <location>
        <begin position="35"/>
        <end position="52"/>
    </location>
</feature>
<name>A0A2V3A5Q1_9BACI</name>